<protein>
    <submittedName>
        <fullName evidence="1">Uncharacterized protein</fullName>
    </submittedName>
</protein>
<accession>A0A1H4HK92</accession>
<name>A0A1H4HK92_9SPHI</name>
<dbReference type="EMBL" id="FNRA01000031">
    <property type="protein sequence ID" value="SEB22269.1"/>
    <property type="molecule type" value="Genomic_DNA"/>
</dbReference>
<dbReference type="Proteomes" id="UP000198850">
    <property type="component" value="Unassembled WGS sequence"/>
</dbReference>
<reference evidence="1 2" key="1">
    <citation type="submission" date="2016-10" db="EMBL/GenBank/DDBJ databases">
        <authorList>
            <person name="de Groot N.N."/>
        </authorList>
    </citation>
    <scope>NUCLEOTIDE SEQUENCE [LARGE SCALE GENOMIC DNA]</scope>
    <source>
        <strain evidence="1 2">DSM 19033</strain>
    </source>
</reference>
<sequence>MISKVLRNKKLSSFEYYRALVAAKILISNYFVEDLQMVIEVLGCEGGF</sequence>
<gene>
    <name evidence="1" type="ORF">SAMN05443550_1312</name>
</gene>
<organism evidence="1 2">
    <name type="scientific">Pedobacter hartonius</name>
    <dbReference type="NCBI Taxonomy" id="425514"/>
    <lineage>
        <taxon>Bacteria</taxon>
        <taxon>Pseudomonadati</taxon>
        <taxon>Bacteroidota</taxon>
        <taxon>Sphingobacteriia</taxon>
        <taxon>Sphingobacteriales</taxon>
        <taxon>Sphingobacteriaceae</taxon>
        <taxon>Pedobacter</taxon>
    </lineage>
</organism>
<keyword evidence="2" id="KW-1185">Reference proteome</keyword>
<evidence type="ECO:0000313" key="1">
    <source>
        <dbReference type="EMBL" id="SEB22269.1"/>
    </source>
</evidence>
<evidence type="ECO:0000313" key="2">
    <source>
        <dbReference type="Proteomes" id="UP000198850"/>
    </source>
</evidence>
<dbReference type="AlphaFoldDB" id="A0A1H4HK92"/>
<proteinExistence type="predicted"/>